<evidence type="ECO:0000313" key="2">
    <source>
        <dbReference type="Proteomes" id="UP001600941"/>
    </source>
</evidence>
<dbReference type="EMBL" id="BAABZQ010000001">
    <property type="protein sequence ID" value="GAA6500151.1"/>
    <property type="molecule type" value="Genomic_DNA"/>
</dbReference>
<sequence>MINLETRETVVQNLKDAGCSIDMIEYFMKCYDSENLSEQLFLLEKHRKQLLSKVHKEEEHISCLDYLVYQLKK</sequence>
<protein>
    <recommendedName>
        <fullName evidence="3">MerR family transcriptional regulator</fullName>
    </recommendedName>
</protein>
<evidence type="ECO:0000313" key="1">
    <source>
        <dbReference type="EMBL" id="GAA6500151.1"/>
    </source>
</evidence>
<name>A0ABQ0BUE0_9FIRM</name>
<comment type="caution">
    <text evidence="1">The sequence shown here is derived from an EMBL/GenBank/DDBJ whole genome shotgun (WGS) entry which is preliminary data.</text>
</comment>
<dbReference type="Proteomes" id="UP001600941">
    <property type="component" value="Unassembled WGS sequence"/>
</dbReference>
<keyword evidence="2" id="KW-1185">Reference proteome</keyword>
<evidence type="ECO:0008006" key="3">
    <source>
        <dbReference type="Google" id="ProtNLM"/>
    </source>
</evidence>
<reference evidence="1 2" key="1">
    <citation type="submission" date="2024-04" db="EMBL/GenBank/DDBJ databases">
        <title>Defined microbial consortia suppress multidrug-resistant proinflammatory Enterobacteriaceae via ecological control.</title>
        <authorList>
            <person name="Furuichi M."/>
            <person name="Kawaguchi T."/>
            <person name="Pust M."/>
            <person name="Yasuma K."/>
            <person name="Plichta D."/>
            <person name="Hasegawa N."/>
            <person name="Ohya T."/>
            <person name="Bhattarai S."/>
            <person name="Sasajima S."/>
            <person name="Aoto Y."/>
            <person name="Tuganbaev T."/>
            <person name="Yaginuma M."/>
            <person name="Ueda M."/>
            <person name="Okahashi N."/>
            <person name="Amafuji K."/>
            <person name="Kiridooshi Y."/>
            <person name="Sugita K."/>
            <person name="Strazar M."/>
            <person name="Skelly A."/>
            <person name="Suda W."/>
            <person name="Hattori M."/>
            <person name="Nakamoto N."/>
            <person name="Caballero S."/>
            <person name="Norman J."/>
            <person name="Olle B."/>
            <person name="Tanoue T."/>
            <person name="Arita M."/>
            <person name="Bucci V."/>
            <person name="Atarashi K."/>
            <person name="Xavier R."/>
            <person name="Honda K."/>
        </authorList>
    </citation>
    <scope>NUCLEOTIDE SEQUENCE [LARGE SCALE GENOMIC DNA]</scope>
    <source>
        <strain evidence="2">k34-0107-D12</strain>
    </source>
</reference>
<proteinExistence type="predicted"/>
<dbReference type="RefSeq" id="WP_033139555.1">
    <property type="nucleotide sequence ID" value="NZ_AP031413.1"/>
</dbReference>
<organism evidence="1 2">
    <name type="scientific">Blautia parvula</name>
    <dbReference type="NCBI Taxonomy" id="2877527"/>
    <lineage>
        <taxon>Bacteria</taxon>
        <taxon>Bacillati</taxon>
        <taxon>Bacillota</taxon>
        <taxon>Clostridia</taxon>
        <taxon>Lachnospirales</taxon>
        <taxon>Lachnospiraceae</taxon>
        <taxon>Blautia</taxon>
    </lineage>
</organism>
<gene>
    <name evidence="1" type="ORF">K340107D12_29670</name>
</gene>
<accession>A0ABQ0BUE0</accession>